<dbReference type="AlphaFoldDB" id="A0A914P0F3"/>
<name>A0A914P0F3_9BILA</name>
<accession>A0A914P0F3</accession>
<dbReference type="PANTHER" id="PTHR19297:SF185">
    <property type="entry name" value="BETA-1,3-GALACTOSYL-O-GLYCOSYL-GLYCOPROTEIN BETA-1,6-N-ACETYLGLUCOSAMINYLTRANSFERASE 3"/>
    <property type="match status" value="1"/>
</dbReference>
<organism evidence="1 2">
    <name type="scientific">Panagrolaimus davidi</name>
    <dbReference type="NCBI Taxonomy" id="227884"/>
    <lineage>
        <taxon>Eukaryota</taxon>
        <taxon>Metazoa</taxon>
        <taxon>Ecdysozoa</taxon>
        <taxon>Nematoda</taxon>
        <taxon>Chromadorea</taxon>
        <taxon>Rhabditida</taxon>
        <taxon>Tylenchina</taxon>
        <taxon>Panagrolaimomorpha</taxon>
        <taxon>Panagrolaimoidea</taxon>
        <taxon>Panagrolaimidae</taxon>
        <taxon>Panagrolaimus</taxon>
    </lineage>
</organism>
<dbReference type="WBParaSite" id="PDA_v2.g11242.t1">
    <property type="protein sequence ID" value="PDA_v2.g11242.t1"/>
    <property type="gene ID" value="PDA_v2.g11242"/>
</dbReference>
<keyword evidence="1" id="KW-1185">Reference proteome</keyword>
<evidence type="ECO:0000313" key="2">
    <source>
        <dbReference type="WBParaSite" id="PDA_v2.g11242.t1"/>
    </source>
</evidence>
<dbReference type="GO" id="GO:0008375">
    <property type="term" value="F:acetylglucosaminyltransferase activity"/>
    <property type="evidence" value="ECO:0007669"/>
    <property type="project" value="TreeGrafter"/>
</dbReference>
<dbReference type="Proteomes" id="UP000887578">
    <property type="component" value="Unplaced"/>
</dbReference>
<evidence type="ECO:0000313" key="1">
    <source>
        <dbReference type="Proteomes" id="UP000887578"/>
    </source>
</evidence>
<protein>
    <submittedName>
        <fullName evidence="2">Uncharacterized protein</fullName>
    </submittedName>
</protein>
<reference evidence="2" key="1">
    <citation type="submission" date="2022-11" db="UniProtKB">
        <authorList>
            <consortium name="WormBaseParasite"/>
        </authorList>
    </citation>
    <scope>IDENTIFICATION</scope>
</reference>
<proteinExistence type="predicted"/>
<dbReference type="PANTHER" id="PTHR19297">
    <property type="entry name" value="GLYCOSYLTRANSFERASE 14 FAMILY MEMBER"/>
    <property type="match status" value="1"/>
</dbReference>
<sequence>MPGGFSSKQFLPKIQSEILDKSNRTKLSLIPRKNSFQLQYFYISRYQEFLIKNFTDNCNGTFKSGSCVFDVGHLPILLVRPELVVHKLYLDIHPASFFCLYQKIRERALDFKNQKNFDASNYENLPQVQLLRGKSINDVQFFF</sequence>